<dbReference type="SUPFAM" id="SSF48452">
    <property type="entry name" value="TPR-like"/>
    <property type="match status" value="1"/>
</dbReference>
<dbReference type="EMBL" id="JAPTGB010000016">
    <property type="protein sequence ID" value="MCZ0861111.1"/>
    <property type="molecule type" value="Genomic_DNA"/>
</dbReference>
<gene>
    <name evidence="1" type="ORF">O0S10_07720</name>
</gene>
<evidence type="ECO:0008006" key="3">
    <source>
        <dbReference type="Google" id="ProtNLM"/>
    </source>
</evidence>
<proteinExistence type="predicted"/>
<name>A0ABT4IH89_9EURY</name>
<keyword evidence="2" id="KW-1185">Reference proteome</keyword>
<dbReference type="Proteomes" id="UP001141422">
    <property type="component" value="Unassembled WGS sequence"/>
</dbReference>
<dbReference type="RefSeq" id="WP_268925306.1">
    <property type="nucleotide sequence ID" value="NZ_JAPTGB010000016.1"/>
</dbReference>
<evidence type="ECO:0000313" key="1">
    <source>
        <dbReference type="EMBL" id="MCZ0861111.1"/>
    </source>
</evidence>
<dbReference type="Gene3D" id="1.25.40.10">
    <property type="entry name" value="Tetratricopeptide repeat domain"/>
    <property type="match status" value="1"/>
</dbReference>
<reference evidence="1" key="1">
    <citation type="submission" date="2022-12" db="EMBL/GenBank/DDBJ databases">
        <title>Isolation and characterisation of novel Methanocorpusculum spp. from native Australian herbivores indicates the genus is ancestrally host-associated.</title>
        <authorList>
            <person name="Volmer J.G."/>
            <person name="Soo R.M."/>
            <person name="Evans P.N."/>
            <person name="Hoedt E.C."/>
            <person name="Astorga Alsina A.L."/>
            <person name="Woodcroft B.J."/>
            <person name="Tyson G.W."/>
            <person name="Hugenholtz P."/>
            <person name="Morrison M."/>
        </authorList>
    </citation>
    <scope>NUCLEOTIDE SEQUENCE</scope>
    <source>
        <strain evidence="1">MG</strain>
    </source>
</reference>
<protein>
    <recommendedName>
        <fullName evidence="3">Tetratricopeptide repeat protein</fullName>
    </recommendedName>
</protein>
<sequence length="615" mass="68363">MTNESSRTTPALDEAMQLFNAGKFADVISLASGTSDPALLLLAARSYAETGQYDTAGYLLRDLIQIMPGSSYLHSYLADVMEKTGDEHAVSEYATALILDPENRPALKSYARLLLGKNDLRGAIPSLRSLVRFGSDAVDIRKLMQTLTEVGEPEEAAALHIQNFGEDEYSPEYVEALLAAKEYQKAMSVALRGWNTVRELVYLRLDLEALAALDPEAAESAYRSALDSFEEEDMDNEEVAQIRFSFILLEKLLGHYDAARYELGLLLKTRTDPVYRLLEAELAARTNHGDEANTIYRQLIAEECGKDPDIADPAMQELIITRFKAFLDSVRSKEEVAGIISVLLSSYPTAVCLTQIGAAYEEARACTQARDWYYRAYRADYIHGGTAYAAFLKRLGEDRECETVIRYILTNITRAADVELVAGVVLNGKEAMYRIPKVMEQVLARLTSVLEKLSSNGREMLAVGLLYAAGDALERQDYEECKWHCLLGLDVMPCYPAVIKVEDFMQLLSQAKGRALAERPVLLEKNSWLETVADAGTEPAPVANLLDLDEREQQVVAFLKEHREATEMDLRSVLNTRRVTGIVNGILTKAAEKGVKIIEKRGVGDRGEIYGYTGE</sequence>
<comment type="caution">
    <text evidence="1">The sequence shown here is derived from an EMBL/GenBank/DDBJ whole genome shotgun (WGS) entry which is preliminary data.</text>
</comment>
<evidence type="ECO:0000313" key="2">
    <source>
        <dbReference type="Proteomes" id="UP001141422"/>
    </source>
</evidence>
<organism evidence="1 2">
    <name type="scientific">Methanocorpusculum petauri</name>
    <dbReference type="NCBI Taxonomy" id="3002863"/>
    <lineage>
        <taxon>Archaea</taxon>
        <taxon>Methanobacteriati</taxon>
        <taxon>Methanobacteriota</taxon>
        <taxon>Stenosarchaea group</taxon>
        <taxon>Methanomicrobia</taxon>
        <taxon>Methanomicrobiales</taxon>
        <taxon>Methanocorpusculaceae</taxon>
        <taxon>Methanocorpusculum</taxon>
    </lineage>
</organism>
<dbReference type="InterPro" id="IPR011990">
    <property type="entry name" value="TPR-like_helical_dom_sf"/>
</dbReference>
<accession>A0ABT4IH89</accession>